<dbReference type="AlphaFoldDB" id="A0A5R8WIH1"/>
<organism evidence="2 3">
    <name type="scientific">Hymenobacter jeollabukensis</name>
    <dbReference type="NCBI Taxonomy" id="2025313"/>
    <lineage>
        <taxon>Bacteria</taxon>
        <taxon>Pseudomonadati</taxon>
        <taxon>Bacteroidota</taxon>
        <taxon>Cytophagia</taxon>
        <taxon>Cytophagales</taxon>
        <taxon>Hymenobacteraceae</taxon>
        <taxon>Hymenobacter</taxon>
    </lineage>
</organism>
<dbReference type="InterPro" id="IPR011059">
    <property type="entry name" value="Metal-dep_hydrolase_composite"/>
</dbReference>
<protein>
    <recommendedName>
        <fullName evidence="1">Amidohydrolase-related domain-containing protein</fullName>
    </recommendedName>
</protein>
<name>A0A5R8WIH1_9BACT</name>
<accession>A0A5R8WIH1</accession>
<evidence type="ECO:0000313" key="2">
    <source>
        <dbReference type="EMBL" id="TLM88679.1"/>
    </source>
</evidence>
<dbReference type="Gene3D" id="3.20.20.140">
    <property type="entry name" value="Metal-dependent hydrolases"/>
    <property type="match status" value="1"/>
</dbReference>
<dbReference type="GO" id="GO:0016810">
    <property type="term" value="F:hydrolase activity, acting on carbon-nitrogen (but not peptide) bonds"/>
    <property type="evidence" value="ECO:0007669"/>
    <property type="project" value="InterPro"/>
</dbReference>
<keyword evidence="3" id="KW-1185">Reference proteome</keyword>
<dbReference type="InterPro" id="IPR006680">
    <property type="entry name" value="Amidohydro-rel"/>
</dbReference>
<dbReference type="EMBL" id="VAJM01000016">
    <property type="protein sequence ID" value="TLM88679.1"/>
    <property type="molecule type" value="Genomic_DNA"/>
</dbReference>
<gene>
    <name evidence="2" type="ORF">FDY95_22860</name>
</gene>
<proteinExistence type="predicted"/>
<evidence type="ECO:0000313" key="3">
    <source>
        <dbReference type="Proteomes" id="UP000305517"/>
    </source>
</evidence>
<dbReference type="Gene3D" id="2.30.40.10">
    <property type="entry name" value="Urease, subunit C, domain 1"/>
    <property type="match status" value="2"/>
</dbReference>
<dbReference type="PANTHER" id="PTHR43135:SF3">
    <property type="entry name" value="ALPHA-D-RIBOSE 1-METHYLPHOSPHONATE 5-TRIPHOSPHATE DIPHOSPHATASE"/>
    <property type="match status" value="1"/>
</dbReference>
<evidence type="ECO:0000259" key="1">
    <source>
        <dbReference type="Pfam" id="PF01979"/>
    </source>
</evidence>
<comment type="caution">
    <text evidence="2">The sequence shown here is derived from an EMBL/GenBank/DDBJ whole genome shotgun (WGS) entry which is preliminary data.</text>
</comment>
<dbReference type="OrthoDB" id="9797498at2"/>
<feature type="domain" description="Amidohydrolase-related" evidence="1">
    <location>
        <begin position="183"/>
        <end position="254"/>
    </location>
</feature>
<dbReference type="Proteomes" id="UP000305517">
    <property type="component" value="Unassembled WGS sequence"/>
</dbReference>
<dbReference type="Pfam" id="PF01979">
    <property type="entry name" value="Amidohydro_1"/>
    <property type="match status" value="1"/>
</dbReference>
<sequence>MGRYWRCWAAFFSFVMKHSLVLVLATGLVLLAARATGQPVPLGRAASLLVITHVNVVDVVEGEVLPDRMVVVRDGCIESIGTHAPGGGAVLRLDGSGKYLMPGLWDTHVQAPPIAALEQELLAQLVKRGITSIRYYGVPAGRPALLATMRALEAGTQVGPRVVWASDEPGPAGPYPFHPGRLLDELTALAATGRTPTQVLQAATVDPAAAAGYRYTLGQVAPDFRADLLLLDANPLDDIRSLRQVRAVVLRGRVFDRAALEALKARGPAAAVLVKAKPAPGIRTR</sequence>
<reference evidence="2 3" key="1">
    <citation type="submission" date="2019-05" db="EMBL/GenBank/DDBJ databases">
        <title>Hymenobacter edaphi sp. nov., isolated from abandoned arsenic-contaminated farmland soil.</title>
        <authorList>
            <person name="Nie L."/>
        </authorList>
    </citation>
    <scope>NUCLEOTIDE SEQUENCE [LARGE SCALE GENOMIC DNA]</scope>
    <source>
        <strain evidence="2 3">1-3-3-8</strain>
    </source>
</reference>
<dbReference type="InterPro" id="IPR051781">
    <property type="entry name" value="Metallo-dep_Hydrolase"/>
</dbReference>
<dbReference type="SUPFAM" id="SSF51338">
    <property type="entry name" value="Composite domain of metallo-dependent hydrolases"/>
    <property type="match status" value="2"/>
</dbReference>
<dbReference type="PANTHER" id="PTHR43135">
    <property type="entry name" value="ALPHA-D-RIBOSE 1-METHYLPHOSPHONATE 5-TRIPHOSPHATE DIPHOSPHATASE"/>
    <property type="match status" value="1"/>
</dbReference>